<proteinExistence type="predicted"/>
<comment type="caution">
    <text evidence="2">The sequence shown here is derived from an EMBL/GenBank/DDBJ whole genome shotgun (WGS) entry which is preliminary data.</text>
</comment>
<name>A0A1R0X302_9BACL</name>
<gene>
    <name evidence="2" type="ORF">BJP51_25195</name>
</gene>
<dbReference type="RefSeq" id="WP_076179449.1">
    <property type="nucleotide sequence ID" value="NZ_MKQP01000036.1"/>
</dbReference>
<evidence type="ECO:0000313" key="3">
    <source>
        <dbReference type="Proteomes" id="UP000187465"/>
    </source>
</evidence>
<feature type="region of interest" description="Disordered" evidence="1">
    <location>
        <begin position="50"/>
        <end position="72"/>
    </location>
</feature>
<sequence>MATYESPRYPQLGFYVDGGFRRFSGGLFHTDDPAEIAVLDTITDVVRIDEEVPEEPVKPTPKPRKAANTSAK</sequence>
<reference evidence="2 3" key="1">
    <citation type="submission" date="2016-10" db="EMBL/GenBank/DDBJ databases">
        <title>Paenibacillus species isolates.</title>
        <authorList>
            <person name="Beno S.M."/>
        </authorList>
    </citation>
    <scope>NUCLEOTIDE SEQUENCE [LARGE SCALE GENOMIC DNA]</scope>
    <source>
        <strain evidence="2 3">FSL H7-0604</strain>
    </source>
</reference>
<organism evidence="2 3">
    <name type="scientific">Paenibacillus odorifer</name>
    <dbReference type="NCBI Taxonomy" id="189426"/>
    <lineage>
        <taxon>Bacteria</taxon>
        <taxon>Bacillati</taxon>
        <taxon>Bacillota</taxon>
        <taxon>Bacilli</taxon>
        <taxon>Bacillales</taxon>
        <taxon>Paenibacillaceae</taxon>
        <taxon>Paenibacillus</taxon>
    </lineage>
</organism>
<evidence type="ECO:0000313" key="2">
    <source>
        <dbReference type="EMBL" id="OMD27494.1"/>
    </source>
</evidence>
<protein>
    <submittedName>
        <fullName evidence="2">Uncharacterized protein</fullName>
    </submittedName>
</protein>
<evidence type="ECO:0000256" key="1">
    <source>
        <dbReference type="SAM" id="MobiDB-lite"/>
    </source>
</evidence>
<accession>A0A1R0X302</accession>
<dbReference type="Proteomes" id="UP000187465">
    <property type="component" value="Unassembled WGS sequence"/>
</dbReference>
<dbReference type="EMBL" id="MKQP01000036">
    <property type="protein sequence ID" value="OMD27494.1"/>
    <property type="molecule type" value="Genomic_DNA"/>
</dbReference>
<dbReference type="AlphaFoldDB" id="A0A1R0X302"/>